<dbReference type="GO" id="GO:0051213">
    <property type="term" value="F:dioxygenase activity"/>
    <property type="evidence" value="ECO:0007669"/>
    <property type="project" value="UniProtKB-KW"/>
</dbReference>
<dbReference type="InterPro" id="IPR036396">
    <property type="entry name" value="Cyt_P450_sf"/>
</dbReference>
<evidence type="ECO:0000256" key="3">
    <source>
        <dbReference type="ARBA" id="ARBA00022964"/>
    </source>
</evidence>
<feature type="binding site" description="axial binding residue" evidence="6">
    <location>
        <position position="393"/>
    </location>
    <ligand>
        <name>heme b</name>
        <dbReference type="ChEBI" id="CHEBI:60344"/>
    </ligand>
    <ligandPart>
        <name>Fe</name>
        <dbReference type="ChEBI" id="CHEBI:18248"/>
    </ligandPart>
</feature>
<reference evidence="7 8" key="1">
    <citation type="journal article" date="2019" name="Nat. Ecol. Evol.">
        <title>Megaphylogeny resolves global patterns of mushroom evolution.</title>
        <authorList>
            <person name="Varga T."/>
            <person name="Krizsan K."/>
            <person name="Foldi C."/>
            <person name="Dima B."/>
            <person name="Sanchez-Garcia M."/>
            <person name="Sanchez-Ramirez S."/>
            <person name="Szollosi G.J."/>
            <person name="Szarkandi J.G."/>
            <person name="Papp V."/>
            <person name="Albert L."/>
            <person name="Andreopoulos W."/>
            <person name="Angelini C."/>
            <person name="Antonin V."/>
            <person name="Barry K.W."/>
            <person name="Bougher N.L."/>
            <person name="Buchanan P."/>
            <person name="Buyck B."/>
            <person name="Bense V."/>
            <person name="Catcheside P."/>
            <person name="Chovatia M."/>
            <person name="Cooper J."/>
            <person name="Damon W."/>
            <person name="Desjardin D."/>
            <person name="Finy P."/>
            <person name="Geml J."/>
            <person name="Haridas S."/>
            <person name="Hughes K."/>
            <person name="Justo A."/>
            <person name="Karasinski D."/>
            <person name="Kautmanova I."/>
            <person name="Kiss B."/>
            <person name="Kocsube S."/>
            <person name="Kotiranta H."/>
            <person name="LaButti K.M."/>
            <person name="Lechner B.E."/>
            <person name="Liimatainen K."/>
            <person name="Lipzen A."/>
            <person name="Lukacs Z."/>
            <person name="Mihaltcheva S."/>
            <person name="Morgado L.N."/>
            <person name="Niskanen T."/>
            <person name="Noordeloos M.E."/>
            <person name="Ohm R.A."/>
            <person name="Ortiz-Santana B."/>
            <person name="Ovrebo C."/>
            <person name="Racz N."/>
            <person name="Riley R."/>
            <person name="Savchenko A."/>
            <person name="Shiryaev A."/>
            <person name="Soop K."/>
            <person name="Spirin V."/>
            <person name="Szebenyi C."/>
            <person name="Tomsovsky M."/>
            <person name="Tulloss R.E."/>
            <person name="Uehling J."/>
            <person name="Grigoriev I.V."/>
            <person name="Vagvolgyi C."/>
            <person name="Papp T."/>
            <person name="Martin F.M."/>
            <person name="Miettinen O."/>
            <person name="Hibbett D.S."/>
            <person name="Nagy L.G."/>
        </authorList>
    </citation>
    <scope>NUCLEOTIDE SEQUENCE [LARGE SCALE GENOMIC DNA]</scope>
    <source>
        <strain evidence="7 8">CBS 166.37</strain>
    </source>
</reference>
<dbReference type="SUPFAM" id="SSF48264">
    <property type="entry name" value="Cytochrome P450"/>
    <property type="match status" value="1"/>
</dbReference>
<evidence type="ECO:0000256" key="4">
    <source>
        <dbReference type="ARBA" id="ARBA00023002"/>
    </source>
</evidence>
<dbReference type="InterPro" id="IPR010255">
    <property type="entry name" value="Haem_peroxidase_sf"/>
</dbReference>
<dbReference type="PANTHER" id="PTHR11903:SF37">
    <property type="entry name" value="PSI-PRODUCING OXYGENASE A"/>
    <property type="match status" value="1"/>
</dbReference>
<evidence type="ECO:0000256" key="2">
    <source>
        <dbReference type="ARBA" id="ARBA00022723"/>
    </source>
</evidence>
<dbReference type="GO" id="GO:0016705">
    <property type="term" value="F:oxidoreductase activity, acting on paired donors, with incorporation or reduction of molecular oxygen"/>
    <property type="evidence" value="ECO:0007669"/>
    <property type="project" value="InterPro"/>
</dbReference>
<keyword evidence="5 6" id="KW-0408">Iron</keyword>
<dbReference type="Gene3D" id="1.10.630.10">
    <property type="entry name" value="Cytochrome P450"/>
    <property type="match status" value="1"/>
</dbReference>
<accession>A0A5C3LYS5</accession>
<keyword evidence="7" id="KW-0575">Peroxidase</keyword>
<evidence type="ECO:0000313" key="7">
    <source>
        <dbReference type="EMBL" id="TFK37038.1"/>
    </source>
</evidence>
<name>A0A5C3LYS5_9AGAR</name>
<dbReference type="GO" id="GO:0004497">
    <property type="term" value="F:monooxygenase activity"/>
    <property type="evidence" value="ECO:0007669"/>
    <property type="project" value="InterPro"/>
</dbReference>
<dbReference type="AlphaFoldDB" id="A0A5C3LYS5"/>
<evidence type="ECO:0000256" key="1">
    <source>
        <dbReference type="ARBA" id="ARBA00022617"/>
    </source>
</evidence>
<sequence>MLKNFNLAGFATAIAQALDYADESNAPLNRDGARPKGAERTEKVQDLQALIRKPAFELTDLPVYYDAIKDMASVGLDDRELLLEKVLVLMSRTAKDPMSMKIQQSVINLLYNDLPHPPSGYLCLPPATTTTRAAKNPSVKYAFRTADGSNYNPLFPTMGMAGSPYARSVPSSSVAPPSALPDPGLVFDTLLRREKDTFTEHPGGISSLFFAFADLVIHSIFDTNHSDWTINNTSSYLDLSILYGNSEKQLDSIRRKDGTGKLWDDVFADNRLLFMPPASCAILVLLSRNHNYIAEKLLNINERGTFSNPLEEDWQARKAQDDEIFERTRLINCGYFMQIILGDYVGAILGLVLDQSTWRLDPLMVMRELSHEIAPRGEGNVVSLEFNLLYRWHATLSKEDATWTKDLFDKLFDKQDPNTITIQDFKRAAHKYMIPTTSVKEWTFANLKRGPDGRFNDDDLARILHNATETRAGAFQARGTPEVLRIIEIMGIEQSRTWATCSMNEFRKFLGLKPYKSFKEWNSDEKIHTAAAALYRDIDNLELHVGLQAEEAKKPGPGAGLCPGYTISRAILADAVCLTRGDRFLTTEFTPYNLTSWGWQDCQYDKEDGSYGGLLTKLLFRTLPEHYPAGSAYAHFPFLDPKFMKANLDENDPATAAKYTWSRPISRSPTTPVEQYSAVKQVLSDRNFMSSYDERLFKVVQPVATPKLTQAALTEGRSVVANQILTNAKLGEYFAAETLNLIKSKTVTHADKTVKYLDIVKDVINLIPIRWICEEVAGLPLKTTTNPKGRWYEDDACARFSEIARYVYLNLDPVHDWRLRESAQKTASGVIDIITAHLDHDDSILKWFTADNHNHGMIESRNCHIFLEKVEKSLGKSQVNADVAAKVFTATVPSAALYSQAVAHIVDFYLSEDKQSVREEIVKLSASKDKDASSKIMTYAREALRLKPVVPGVYRTAGQDVILGPLHITSGEHVYASLVEANLDTNVFGADPTAVKYNRSADTTAITEFGAQGLLDSKFFEATVPAVLGSIFGLRNIRRGPGKSGVLTSFQESWHGSPRTQYISTSGAVTPWADSLIIQYSN</sequence>
<dbReference type="InterPro" id="IPR037120">
    <property type="entry name" value="Haem_peroxidase_sf_animal"/>
</dbReference>
<dbReference type="SUPFAM" id="SSF48113">
    <property type="entry name" value="Heme-dependent peroxidases"/>
    <property type="match status" value="1"/>
</dbReference>
<gene>
    <name evidence="7" type="ORF">BDQ12DRAFT_705974</name>
</gene>
<evidence type="ECO:0000256" key="6">
    <source>
        <dbReference type="PIRSR" id="PIRSR619791-2"/>
    </source>
</evidence>
<proteinExistence type="predicted"/>
<evidence type="ECO:0000256" key="5">
    <source>
        <dbReference type="ARBA" id="ARBA00023004"/>
    </source>
</evidence>
<keyword evidence="2 6" id="KW-0479">Metal-binding</keyword>
<dbReference type="OrthoDB" id="823504at2759"/>
<keyword evidence="8" id="KW-1185">Reference proteome</keyword>
<dbReference type="GO" id="GO:0020037">
    <property type="term" value="F:heme binding"/>
    <property type="evidence" value="ECO:0007669"/>
    <property type="project" value="InterPro"/>
</dbReference>
<keyword evidence="3" id="KW-0223">Dioxygenase</keyword>
<dbReference type="GO" id="GO:0004601">
    <property type="term" value="F:peroxidase activity"/>
    <property type="evidence" value="ECO:0007669"/>
    <property type="project" value="UniProtKB-KW"/>
</dbReference>
<keyword evidence="4" id="KW-0560">Oxidoreductase</keyword>
<dbReference type="STRING" id="68775.A0A5C3LYS5"/>
<dbReference type="InterPro" id="IPR034812">
    <property type="entry name" value="Ppo-like_N"/>
</dbReference>
<dbReference type="Pfam" id="PF03098">
    <property type="entry name" value="An_peroxidase"/>
    <property type="match status" value="1"/>
</dbReference>
<evidence type="ECO:0000313" key="8">
    <source>
        <dbReference type="Proteomes" id="UP000308652"/>
    </source>
</evidence>
<organism evidence="7 8">
    <name type="scientific">Crucibulum laeve</name>
    <dbReference type="NCBI Taxonomy" id="68775"/>
    <lineage>
        <taxon>Eukaryota</taxon>
        <taxon>Fungi</taxon>
        <taxon>Dikarya</taxon>
        <taxon>Basidiomycota</taxon>
        <taxon>Agaricomycotina</taxon>
        <taxon>Agaricomycetes</taxon>
        <taxon>Agaricomycetidae</taxon>
        <taxon>Agaricales</taxon>
        <taxon>Agaricineae</taxon>
        <taxon>Nidulariaceae</taxon>
        <taxon>Crucibulum</taxon>
    </lineage>
</organism>
<dbReference type="PRINTS" id="PR00457">
    <property type="entry name" value="ANPEROXIDASE"/>
</dbReference>
<dbReference type="Proteomes" id="UP000308652">
    <property type="component" value="Unassembled WGS sequence"/>
</dbReference>
<keyword evidence="1 6" id="KW-0349">Heme</keyword>
<dbReference type="CDD" id="cd09817">
    <property type="entry name" value="linoleate_diol_synthase_like"/>
    <property type="match status" value="1"/>
</dbReference>
<dbReference type="GO" id="GO:0006979">
    <property type="term" value="P:response to oxidative stress"/>
    <property type="evidence" value="ECO:0007669"/>
    <property type="project" value="InterPro"/>
</dbReference>
<dbReference type="GO" id="GO:0006631">
    <property type="term" value="P:fatty acid metabolic process"/>
    <property type="evidence" value="ECO:0007669"/>
    <property type="project" value="UniProtKB-ARBA"/>
</dbReference>
<dbReference type="PANTHER" id="PTHR11903">
    <property type="entry name" value="PROSTAGLANDIN G/H SYNTHASE"/>
    <property type="match status" value="1"/>
</dbReference>
<protein>
    <submittedName>
        <fullName evidence="7">Heme peroxidase</fullName>
    </submittedName>
</protein>
<dbReference type="InterPro" id="IPR050783">
    <property type="entry name" value="Oxylipin_biosynth_metab"/>
</dbReference>
<dbReference type="InterPro" id="IPR019791">
    <property type="entry name" value="Haem_peroxidase_animal"/>
</dbReference>
<dbReference type="PROSITE" id="PS50292">
    <property type="entry name" value="PEROXIDASE_3"/>
    <property type="match status" value="1"/>
</dbReference>
<dbReference type="EMBL" id="ML213610">
    <property type="protein sequence ID" value="TFK37038.1"/>
    <property type="molecule type" value="Genomic_DNA"/>
</dbReference>
<dbReference type="Gene3D" id="1.10.640.10">
    <property type="entry name" value="Haem peroxidase domain superfamily, animal type"/>
    <property type="match status" value="1"/>
</dbReference>
<dbReference type="GO" id="GO:0005506">
    <property type="term" value="F:iron ion binding"/>
    <property type="evidence" value="ECO:0007669"/>
    <property type="project" value="InterPro"/>
</dbReference>